<dbReference type="InterPro" id="IPR025509">
    <property type="entry name" value="DUF4396"/>
</dbReference>
<keyword evidence="2" id="KW-1133">Transmembrane helix</keyword>
<dbReference type="OrthoDB" id="510720at2"/>
<name>A0A399FA37_9DEIN</name>
<feature type="domain" description="DUF4396" evidence="3">
    <location>
        <begin position="78"/>
        <end position="214"/>
    </location>
</feature>
<sequence length="256" mass="28415">MNQIQLIDTVVWLWLGMALLSTVYVTWDAFTRNPELRVMRWGWVLVTLYMGPIALALYVLSCREPAPGTHEAFIRPLWKQGIGSTVHCVAGDATGIITAAAITALLGLPMGIDLIIEYVFGFAFGLLIFQALFMKDMLGGSYAKAVRKSFLPEWLSMNVMMAGMFPTMMVFMMGRDMRAMQPEQPLFWAVMSLAVIVGFFVAYPLNVWLVAVNLKHGMGTVRALGHGGHSLEAEKKRERSPGPQPLPQPTSQMEGM</sequence>
<evidence type="ECO:0000313" key="5">
    <source>
        <dbReference type="Proteomes" id="UP000266178"/>
    </source>
</evidence>
<evidence type="ECO:0000256" key="2">
    <source>
        <dbReference type="SAM" id="Phobius"/>
    </source>
</evidence>
<feature type="region of interest" description="Disordered" evidence="1">
    <location>
        <begin position="228"/>
        <end position="256"/>
    </location>
</feature>
<feature type="transmembrane region" description="Helical" evidence="2">
    <location>
        <begin position="81"/>
        <end position="108"/>
    </location>
</feature>
<proteinExistence type="predicted"/>
<organism evidence="4 5">
    <name type="scientific">Meiothermus granaticius NBRC 107808</name>
    <dbReference type="NCBI Taxonomy" id="1227551"/>
    <lineage>
        <taxon>Bacteria</taxon>
        <taxon>Thermotogati</taxon>
        <taxon>Deinococcota</taxon>
        <taxon>Deinococci</taxon>
        <taxon>Thermales</taxon>
        <taxon>Thermaceae</taxon>
        <taxon>Meiothermus</taxon>
    </lineage>
</organism>
<accession>A0A399FA37</accession>
<evidence type="ECO:0000259" key="3">
    <source>
        <dbReference type="Pfam" id="PF14342"/>
    </source>
</evidence>
<dbReference type="RefSeq" id="WP_119356091.1">
    <property type="nucleotide sequence ID" value="NZ_BJXM01000003.1"/>
</dbReference>
<protein>
    <recommendedName>
        <fullName evidence="3">DUF4396 domain-containing protein</fullName>
    </recommendedName>
</protein>
<feature type="transmembrane region" description="Helical" evidence="2">
    <location>
        <begin position="115"/>
        <end position="134"/>
    </location>
</feature>
<feature type="transmembrane region" description="Helical" evidence="2">
    <location>
        <begin position="154"/>
        <end position="174"/>
    </location>
</feature>
<reference evidence="4 5" key="1">
    <citation type="submission" date="2018-08" db="EMBL/GenBank/DDBJ databases">
        <title>Meiothermus granaticius genome AF-68 sequencing project.</title>
        <authorList>
            <person name="Da Costa M.S."/>
            <person name="Albuquerque L."/>
            <person name="Raposo P."/>
            <person name="Froufe H.J.C."/>
            <person name="Barroso C.S."/>
            <person name="Egas C."/>
        </authorList>
    </citation>
    <scope>NUCLEOTIDE SEQUENCE [LARGE SCALE GENOMIC DNA]</scope>
    <source>
        <strain evidence="4 5">AF-68</strain>
    </source>
</reference>
<evidence type="ECO:0000313" key="4">
    <source>
        <dbReference type="EMBL" id="RIH93517.1"/>
    </source>
</evidence>
<feature type="transmembrane region" description="Helical" evidence="2">
    <location>
        <begin position="186"/>
        <end position="205"/>
    </location>
</feature>
<dbReference type="Proteomes" id="UP000266178">
    <property type="component" value="Unassembled WGS sequence"/>
</dbReference>
<feature type="compositionally biased region" description="Basic and acidic residues" evidence="1">
    <location>
        <begin position="229"/>
        <end position="240"/>
    </location>
</feature>
<keyword evidence="2" id="KW-0472">Membrane</keyword>
<evidence type="ECO:0000256" key="1">
    <source>
        <dbReference type="SAM" id="MobiDB-lite"/>
    </source>
</evidence>
<dbReference type="AlphaFoldDB" id="A0A399FA37"/>
<keyword evidence="5" id="KW-1185">Reference proteome</keyword>
<feature type="transmembrane region" description="Helical" evidence="2">
    <location>
        <begin position="42"/>
        <end position="61"/>
    </location>
</feature>
<dbReference type="Pfam" id="PF14342">
    <property type="entry name" value="DUF4396"/>
    <property type="match status" value="1"/>
</dbReference>
<comment type="caution">
    <text evidence="4">The sequence shown here is derived from an EMBL/GenBank/DDBJ whole genome shotgun (WGS) entry which is preliminary data.</text>
</comment>
<dbReference type="EMBL" id="QWLB01000005">
    <property type="protein sequence ID" value="RIH93517.1"/>
    <property type="molecule type" value="Genomic_DNA"/>
</dbReference>
<feature type="transmembrane region" description="Helical" evidence="2">
    <location>
        <begin position="12"/>
        <end position="30"/>
    </location>
</feature>
<gene>
    <name evidence="4" type="ORF">Mgrana_00571</name>
</gene>
<keyword evidence="2" id="KW-0812">Transmembrane</keyword>